<evidence type="ECO:0000259" key="8">
    <source>
        <dbReference type="SMART" id="SM01196"/>
    </source>
</evidence>
<reference evidence="9" key="1">
    <citation type="submission" date="2022-01" db="EMBL/GenBank/DDBJ databases">
        <authorList>
            <person name="Braso-Vives M."/>
        </authorList>
    </citation>
    <scope>NUCLEOTIDE SEQUENCE</scope>
</reference>
<dbReference type="CDD" id="cd14473">
    <property type="entry name" value="FERM_B-lobe"/>
    <property type="match status" value="1"/>
</dbReference>
<dbReference type="InterPro" id="IPR018979">
    <property type="entry name" value="FERM_N"/>
</dbReference>
<dbReference type="FunFam" id="1.20.80.10:FF:000003">
    <property type="entry name" value="Tyrosine-protein phosphatase non-receptor type 4"/>
    <property type="match status" value="1"/>
</dbReference>
<dbReference type="PANTHER" id="PTHR23280:SF25">
    <property type="entry name" value="MOESIN_EZRIN_RADIXIN HOMOLOG 1"/>
    <property type="match status" value="1"/>
</dbReference>
<sequence length="856" mass="95811">MLRFLRQTFRRRKDRPAHGEVHVPGKKEKTITCKVILLDDTDMTIELPKKAKAQELYEEVLYRMDLIEKDYFGLQFMDAAQISHWLDPTKSVKKQIKIGPPYTIRFSVKFYSSEPNNLHEEYTRYLFFLQLKKDMLSGNGKGDIVFSRLECDRTTSVELAGFALQSELGDWDPNEYEPDVVSEFRFHPEQTEEMEAEILEQWKKNNGQSPATAEMNYLNKAKWLEMYGVDMHCVKGRDGNEYSLGLTPTGVLVFEGKTKIGLFFWPKITRLDFQGKKLILAVVEDDDEGREQTHTFVFRLDHPKACKHLWKCAVEHHAFFRLKGPVEKAGRRQQLLRMGSRFRFSGRTEYQTARNRQSRRTVQFERRPSQRYSRRQSSRRLVRPQILGSPMANATTPPLRTSSPVTTRPQTNGPTPTIEEEPSEETPATTPTTTVATAVVTTPTPVVAAVTSPAVVEVDAIVTMPTSPTVSPTATSPTTNGLSVPAASVDDVLITLDDPEPQPGSPVTSVLSALHGNATVTRPEEEKAAVRLKGISEESGAKEAAKAKQKMKDVNLNNEQPIDKLSGARPIPPGQMKCNILKAKVEEEAAKKKALTVALEPKTEVKKVNEVKEEVEDSEEEEEEEEVCISPPGSPLHLNVDHDESEALLSKSHSDEELVVREKEKPKEKTKKQKKEKKDREKEKEKEKEEKIEENGTDHPEEEKEEEAETVKPITLSPLVLNVDGTTCLGAEGGAAVEKPKKSSTSSVSSSEKSPTRTRQISETSDLIQFDDTVPLLLPGSPGSEQPDSPETHVYTETSFGPNIVTRSASSLTNKSKPEQIVIKRTKSSAAVKTTKTVPRTSTSSLEDKKILTTEL</sequence>
<dbReference type="OrthoDB" id="6235974at2759"/>
<evidence type="ECO:0000256" key="3">
    <source>
        <dbReference type="ARBA" id="ARBA00022490"/>
    </source>
</evidence>
<dbReference type="FunFam" id="3.10.20.90:FF:000024">
    <property type="entry name" value="Erythrocyte membrane protein band 4.1-like 5"/>
    <property type="match status" value="1"/>
</dbReference>
<feature type="compositionally biased region" description="Polar residues" evidence="5">
    <location>
        <begin position="783"/>
        <end position="815"/>
    </location>
</feature>
<dbReference type="SMART" id="SM01196">
    <property type="entry name" value="FERM_C"/>
    <property type="match status" value="1"/>
</dbReference>
<evidence type="ECO:0000259" key="7">
    <source>
        <dbReference type="SMART" id="SM01195"/>
    </source>
</evidence>
<evidence type="ECO:0000256" key="5">
    <source>
        <dbReference type="SAM" id="MobiDB-lite"/>
    </source>
</evidence>
<comment type="subcellular location">
    <subcellularLocation>
        <location evidence="1">Cell junction</location>
    </subcellularLocation>
    <subcellularLocation>
        <location evidence="2">Cytoplasm</location>
    </subcellularLocation>
</comment>
<dbReference type="SUPFAM" id="SSF54236">
    <property type="entry name" value="Ubiquitin-like"/>
    <property type="match status" value="1"/>
</dbReference>
<dbReference type="Gene3D" id="3.10.20.90">
    <property type="entry name" value="Phosphatidylinositol 3-kinase Catalytic Subunit, Chain A, domain 1"/>
    <property type="match status" value="1"/>
</dbReference>
<accession>A0A8J9W2V8</accession>
<feature type="compositionally biased region" description="Basic and acidic residues" evidence="5">
    <location>
        <begin position="601"/>
        <end position="612"/>
    </location>
</feature>
<dbReference type="InterPro" id="IPR019749">
    <property type="entry name" value="Band_41_domain"/>
</dbReference>
<evidence type="ECO:0000256" key="4">
    <source>
        <dbReference type="ARBA" id="ARBA00022949"/>
    </source>
</evidence>
<feature type="compositionally biased region" description="Acidic residues" evidence="5">
    <location>
        <begin position="613"/>
        <end position="627"/>
    </location>
</feature>
<dbReference type="SMART" id="SM00295">
    <property type="entry name" value="B41"/>
    <property type="match status" value="1"/>
</dbReference>
<feature type="compositionally biased region" description="Polar residues" evidence="5">
    <location>
        <begin position="757"/>
        <end position="767"/>
    </location>
</feature>
<evidence type="ECO:0000256" key="1">
    <source>
        <dbReference type="ARBA" id="ARBA00004282"/>
    </source>
</evidence>
<dbReference type="GO" id="GO:0005856">
    <property type="term" value="C:cytoskeleton"/>
    <property type="evidence" value="ECO:0007669"/>
    <property type="project" value="TreeGrafter"/>
</dbReference>
<dbReference type="Pfam" id="PF09379">
    <property type="entry name" value="FERM_N"/>
    <property type="match status" value="1"/>
</dbReference>
<dbReference type="InterPro" id="IPR011993">
    <property type="entry name" value="PH-like_dom_sf"/>
</dbReference>
<dbReference type="FunFam" id="2.30.29.30:FF:000002">
    <property type="entry name" value="Band 4.1-like protein 5 isoform 1"/>
    <property type="match status" value="1"/>
</dbReference>
<dbReference type="Pfam" id="PF08736">
    <property type="entry name" value="FA"/>
    <property type="match status" value="1"/>
</dbReference>
<dbReference type="GO" id="GO:0005737">
    <property type="term" value="C:cytoplasm"/>
    <property type="evidence" value="ECO:0007669"/>
    <property type="project" value="UniProtKB-SubCell"/>
</dbReference>
<organism evidence="9 10">
    <name type="scientific">Branchiostoma lanceolatum</name>
    <name type="common">Common lancelet</name>
    <name type="synonym">Amphioxus lanceolatum</name>
    <dbReference type="NCBI Taxonomy" id="7740"/>
    <lineage>
        <taxon>Eukaryota</taxon>
        <taxon>Metazoa</taxon>
        <taxon>Chordata</taxon>
        <taxon>Cephalochordata</taxon>
        <taxon>Leptocardii</taxon>
        <taxon>Amphioxiformes</taxon>
        <taxon>Branchiostomatidae</taxon>
        <taxon>Branchiostoma</taxon>
    </lineage>
</organism>
<dbReference type="Proteomes" id="UP000838412">
    <property type="component" value="Chromosome 10"/>
</dbReference>
<dbReference type="SMART" id="SM01195">
    <property type="entry name" value="FA"/>
    <property type="match status" value="1"/>
</dbReference>
<dbReference type="InterPro" id="IPR018980">
    <property type="entry name" value="FERM_PH-like_C"/>
</dbReference>
<evidence type="ECO:0000256" key="2">
    <source>
        <dbReference type="ARBA" id="ARBA00004496"/>
    </source>
</evidence>
<feature type="compositionally biased region" description="Basic and acidic residues" evidence="5">
    <location>
        <begin position="846"/>
        <end position="856"/>
    </location>
</feature>
<feature type="compositionally biased region" description="Low complexity" evidence="5">
    <location>
        <begin position="828"/>
        <end position="838"/>
    </location>
</feature>
<dbReference type="GO" id="GO:0070161">
    <property type="term" value="C:anchoring junction"/>
    <property type="evidence" value="ECO:0007669"/>
    <property type="project" value="UniProtKB-SubCell"/>
</dbReference>
<feature type="domain" description="FERM adjacent" evidence="7">
    <location>
        <begin position="333"/>
        <end position="377"/>
    </location>
</feature>
<dbReference type="GO" id="GO:0031032">
    <property type="term" value="P:actomyosin structure organization"/>
    <property type="evidence" value="ECO:0007669"/>
    <property type="project" value="TreeGrafter"/>
</dbReference>
<proteinExistence type="predicted"/>
<feature type="compositionally biased region" description="Low complexity" evidence="5">
    <location>
        <begin position="743"/>
        <end position="753"/>
    </location>
</feature>
<dbReference type="Gene3D" id="1.20.80.10">
    <property type="match status" value="1"/>
</dbReference>
<dbReference type="CDD" id="cd17108">
    <property type="entry name" value="FERM_F1_EPB41L5_like"/>
    <property type="match status" value="1"/>
</dbReference>
<dbReference type="SUPFAM" id="SSF47031">
    <property type="entry name" value="Second domain of FERM"/>
    <property type="match status" value="1"/>
</dbReference>
<keyword evidence="3" id="KW-0963">Cytoplasm</keyword>
<keyword evidence="10" id="KW-1185">Reference proteome</keyword>
<feature type="compositionally biased region" description="Polar residues" evidence="5">
    <location>
        <begin position="392"/>
        <end position="413"/>
    </location>
</feature>
<keyword evidence="4" id="KW-0965">Cell junction</keyword>
<dbReference type="PRINTS" id="PR00935">
    <property type="entry name" value="BAND41"/>
</dbReference>
<dbReference type="InterPro" id="IPR035963">
    <property type="entry name" value="FERM_2"/>
</dbReference>
<name>A0A8J9W2V8_BRALA</name>
<feature type="compositionally biased region" description="Basic and acidic residues" evidence="5">
    <location>
        <begin position="652"/>
        <end position="667"/>
    </location>
</feature>
<feature type="region of interest" description="Disordered" evidence="5">
    <location>
        <begin position="348"/>
        <end position="433"/>
    </location>
</feature>
<protein>
    <submittedName>
        <fullName evidence="9">EPB41L5 protein</fullName>
    </submittedName>
</protein>
<feature type="region of interest" description="Disordered" evidence="5">
    <location>
        <begin position="598"/>
        <end position="856"/>
    </location>
</feature>
<dbReference type="Pfam" id="PF09380">
    <property type="entry name" value="FERM_C"/>
    <property type="match status" value="1"/>
</dbReference>
<dbReference type="Pfam" id="PF00373">
    <property type="entry name" value="FERM_M"/>
    <property type="match status" value="1"/>
</dbReference>
<dbReference type="PANTHER" id="PTHR23280">
    <property type="entry name" value="4.1 G PROTEIN"/>
    <property type="match status" value="1"/>
</dbReference>
<feature type="compositionally biased region" description="Basic and acidic residues" evidence="5">
    <location>
        <begin position="676"/>
        <end position="702"/>
    </location>
</feature>
<dbReference type="PROSITE" id="PS00660">
    <property type="entry name" value="FERM_1"/>
    <property type="match status" value="1"/>
</dbReference>
<dbReference type="PROSITE" id="PS00661">
    <property type="entry name" value="FERM_2"/>
    <property type="match status" value="1"/>
</dbReference>
<feature type="domain" description="FERM C-terminal PH-like" evidence="8">
    <location>
        <begin position="236"/>
        <end position="328"/>
    </location>
</feature>
<dbReference type="CDD" id="cd13186">
    <property type="entry name" value="FERM_C_NBL4_NBL5"/>
    <property type="match status" value="1"/>
</dbReference>
<dbReference type="InterPro" id="IPR019748">
    <property type="entry name" value="FERM_central"/>
</dbReference>
<dbReference type="InterPro" id="IPR029071">
    <property type="entry name" value="Ubiquitin-like_domsf"/>
</dbReference>
<evidence type="ECO:0000259" key="6">
    <source>
        <dbReference type="SMART" id="SM00295"/>
    </source>
</evidence>
<dbReference type="Gene3D" id="2.30.29.30">
    <property type="entry name" value="Pleckstrin-homology domain (PH domain)/Phosphotyrosine-binding domain (PTB)"/>
    <property type="match status" value="1"/>
</dbReference>
<dbReference type="SUPFAM" id="SSF50729">
    <property type="entry name" value="PH domain-like"/>
    <property type="match status" value="1"/>
</dbReference>
<feature type="compositionally biased region" description="Basic and acidic residues" evidence="5">
    <location>
        <begin position="538"/>
        <end position="553"/>
    </location>
</feature>
<feature type="region of interest" description="Disordered" evidence="5">
    <location>
        <begin position="538"/>
        <end position="573"/>
    </location>
</feature>
<dbReference type="InterPro" id="IPR019747">
    <property type="entry name" value="FERM_CS"/>
</dbReference>
<evidence type="ECO:0000313" key="9">
    <source>
        <dbReference type="EMBL" id="CAH1238455.1"/>
    </source>
</evidence>
<gene>
    <name evidence="9" type="primary">EPB41L5</name>
    <name evidence="9" type="ORF">BLAG_LOCUS3060</name>
</gene>
<evidence type="ECO:0000313" key="10">
    <source>
        <dbReference type="Proteomes" id="UP000838412"/>
    </source>
</evidence>
<dbReference type="InterPro" id="IPR014847">
    <property type="entry name" value="FA"/>
</dbReference>
<dbReference type="GO" id="GO:0005886">
    <property type="term" value="C:plasma membrane"/>
    <property type="evidence" value="ECO:0007669"/>
    <property type="project" value="UniProtKB-ARBA"/>
</dbReference>
<dbReference type="AlphaFoldDB" id="A0A8J9W2V8"/>
<dbReference type="InterPro" id="IPR014352">
    <property type="entry name" value="FERM/acyl-CoA-bd_prot_sf"/>
</dbReference>
<feature type="compositionally biased region" description="Basic residues" evidence="5">
    <location>
        <begin position="372"/>
        <end position="382"/>
    </location>
</feature>
<feature type="domain" description="Band 4.1" evidence="6">
    <location>
        <begin position="27"/>
        <end position="232"/>
    </location>
</feature>
<dbReference type="EMBL" id="OV696695">
    <property type="protein sequence ID" value="CAH1238455.1"/>
    <property type="molecule type" value="Genomic_DNA"/>
</dbReference>